<keyword evidence="3" id="KW-1185">Reference proteome</keyword>
<reference evidence="2 3" key="1">
    <citation type="submission" date="2024-09" db="EMBL/GenBank/DDBJ databases">
        <authorList>
            <person name="Sun Q."/>
            <person name="Mori K."/>
        </authorList>
    </citation>
    <scope>NUCLEOTIDE SEQUENCE [LARGE SCALE GENOMIC DNA]</scope>
    <source>
        <strain evidence="2 3">CGMCC 1.15906</strain>
    </source>
</reference>
<proteinExistence type="predicted"/>
<comment type="caution">
    <text evidence="2">The sequence shown here is derived from an EMBL/GenBank/DDBJ whole genome shotgun (WGS) entry which is preliminary data.</text>
</comment>
<evidence type="ECO:0000313" key="3">
    <source>
        <dbReference type="Proteomes" id="UP001589890"/>
    </source>
</evidence>
<feature type="domain" description="N-acetyltransferase" evidence="1">
    <location>
        <begin position="15"/>
        <end position="180"/>
    </location>
</feature>
<keyword evidence="2" id="KW-0808">Transferase</keyword>
<dbReference type="GO" id="GO:0016746">
    <property type="term" value="F:acyltransferase activity"/>
    <property type="evidence" value="ECO:0007669"/>
    <property type="project" value="UniProtKB-KW"/>
</dbReference>
<dbReference type="Gene3D" id="3.40.630.30">
    <property type="match status" value="1"/>
</dbReference>
<dbReference type="PANTHER" id="PTHR43441">
    <property type="entry name" value="RIBOSOMAL-PROTEIN-SERINE ACETYLTRANSFERASE"/>
    <property type="match status" value="1"/>
</dbReference>
<dbReference type="InterPro" id="IPR016181">
    <property type="entry name" value="Acyl_CoA_acyltransferase"/>
</dbReference>
<accession>A0ABV6QP65</accession>
<name>A0ABV6QP65_9ACTN</name>
<sequence>MTFDPWPFRHLVLRTPRLELRPDDDAGLLELNEEALAGVYEPGTMPFSVPWNEAPPEVQGRQTFQHYWAQRAALGPGNWTINFLIRLDGKVIGAQGLTGKDFGVTREVSSGSWIARRLQGQGLGTEMRAAVLLFAFDHLGAQTARSEAFTDNPASQSVSRKLGYQPDGTMTVDRMGKRATQVRLLLPASEFVRPEWQLEVSGLEDCLPLLDPAEQD</sequence>
<dbReference type="SUPFAM" id="SSF55729">
    <property type="entry name" value="Acyl-CoA N-acyltransferases (Nat)"/>
    <property type="match status" value="1"/>
</dbReference>
<dbReference type="EMBL" id="JBHLTC010000018">
    <property type="protein sequence ID" value="MFC0625487.1"/>
    <property type="molecule type" value="Genomic_DNA"/>
</dbReference>
<keyword evidence="2" id="KW-0012">Acyltransferase</keyword>
<dbReference type="PANTHER" id="PTHR43441:SF11">
    <property type="entry name" value="RIBOSOMAL-PROTEIN-SERINE ACETYLTRANSFERASE"/>
    <property type="match status" value="1"/>
</dbReference>
<dbReference type="InterPro" id="IPR051908">
    <property type="entry name" value="Ribosomal_N-acetyltransferase"/>
</dbReference>
<gene>
    <name evidence="2" type="ORF">ACFFGN_15505</name>
</gene>
<dbReference type="Proteomes" id="UP001589890">
    <property type="component" value="Unassembled WGS sequence"/>
</dbReference>
<organism evidence="2 3">
    <name type="scientific">Kribbella deserti</name>
    <dbReference type="NCBI Taxonomy" id="1926257"/>
    <lineage>
        <taxon>Bacteria</taxon>
        <taxon>Bacillati</taxon>
        <taxon>Actinomycetota</taxon>
        <taxon>Actinomycetes</taxon>
        <taxon>Propionibacteriales</taxon>
        <taxon>Kribbellaceae</taxon>
        <taxon>Kribbella</taxon>
    </lineage>
</organism>
<protein>
    <submittedName>
        <fullName evidence="2">GNAT family N-acetyltransferase</fullName>
        <ecNumber evidence="2">2.3.-.-</ecNumber>
    </submittedName>
</protein>
<evidence type="ECO:0000313" key="2">
    <source>
        <dbReference type="EMBL" id="MFC0625487.1"/>
    </source>
</evidence>
<dbReference type="RefSeq" id="WP_380047952.1">
    <property type="nucleotide sequence ID" value="NZ_JBHLTC010000018.1"/>
</dbReference>
<dbReference type="EC" id="2.3.-.-" evidence="2"/>
<dbReference type="PROSITE" id="PS51186">
    <property type="entry name" value="GNAT"/>
    <property type="match status" value="1"/>
</dbReference>
<dbReference type="InterPro" id="IPR000182">
    <property type="entry name" value="GNAT_dom"/>
</dbReference>
<evidence type="ECO:0000259" key="1">
    <source>
        <dbReference type="PROSITE" id="PS51186"/>
    </source>
</evidence>
<dbReference type="Pfam" id="PF13302">
    <property type="entry name" value="Acetyltransf_3"/>
    <property type="match status" value="1"/>
</dbReference>